<accession>A0A812PRA3</accession>
<protein>
    <submittedName>
        <fullName evidence="1">Kmo protein</fullName>
    </submittedName>
</protein>
<gene>
    <name evidence="1" type="primary">kmo</name>
    <name evidence="1" type="ORF">SNAT2548_LOCUS18651</name>
</gene>
<evidence type="ECO:0000313" key="1">
    <source>
        <dbReference type="EMBL" id="CAE7353054.1"/>
    </source>
</evidence>
<comment type="caution">
    <text evidence="1">The sequence shown here is derived from an EMBL/GenBank/DDBJ whole genome shotgun (WGS) entry which is preliminary data.</text>
</comment>
<reference evidence="1" key="1">
    <citation type="submission" date="2021-02" db="EMBL/GenBank/DDBJ databases">
        <authorList>
            <person name="Dougan E. K."/>
            <person name="Rhodes N."/>
            <person name="Thang M."/>
            <person name="Chan C."/>
        </authorList>
    </citation>
    <scope>NUCLEOTIDE SEQUENCE</scope>
</reference>
<proteinExistence type="predicted"/>
<dbReference type="OrthoDB" id="655030at2759"/>
<organism evidence="1 2">
    <name type="scientific">Symbiodinium natans</name>
    <dbReference type="NCBI Taxonomy" id="878477"/>
    <lineage>
        <taxon>Eukaryota</taxon>
        <taxon>Sar</taxon>
        <taxon>Alveolata</taxon>
        <taxon>Dinophyceae</taxon>
        <taxon>Suessiales</taxon>
        <taxon>Symbiodiniaceae</taxon>
        <taxon>Symbiodinium</taxon>
    </lineage>
</organism>
<dbReference type="Proteomes" id="UP000604046">
    <property type="component" value="Unassembled WGS sequence"/>
</dbReference>
<evidence type="ECO:0000313" key="2">
    <source>
        <dbReference type="Proteomes" id="UP000604046"/>
    </source>
</evidence>
<sequence length="391" mass="43035">MHQPQSHASAALAPWSWGLQQILDRRCQDRNSGRHRLRRQHVQFRRALPSRARVRLAVSQQDVGVLSTGFPYQQLNLPASDGMGDEQVSLAAGTGLVAIAGFLILRALRQRRKQEEFMARTADDVHGVLALSSRDGDFLQNQVQSSPSTASERFDYETLESGSYQHEHTFKDWMTLESMAASASMGASFSNPQFCRVAHQLLTRDGLVVLSLQTVKDFATRGSDGFQDMLEMVFQGTAVILPLEDNHVKRSNTRISTFHLDEVPGKSVNEAKHLLVNVWFPCPDCAIGRKRLAIGRGRAFRAIEAAEKLKVYGPGPRIPRSQPTVNYCLSPEGAEKLAAAGDLAFTPGDSLVVFLSGTTSSLPVPICPHAGALPGSSQEFRYYVYARNNAS</sequence>
<keyword evidence="2" id="KW-1185">Reference proteome</keyword>
<dbReference type="EMBL" id="CAJNDS010002152">
    <property type="protein sequence ID" value="CAE7353054.1"/>
    <property type="molecule type" value="Genomic_DNA"/>
</dbReference>
<name>A0A812PRA3_9DINO</name>
<dbReference type="AlphaFoldDB" id="A0A812PRA3"/>